<feature type="domain" description="MurNAc-LAA" evidence="2">
    <location>
        <begin position="71"/>
        <end position="179"/>
    </location>
</feature>
<evidence type="ECO:0000259" key="2">
    <source>
        <dbReference type="SMART" id="SM00646"/>
    </source>
</evidence>
<dbReference type="SUPFAM" id="SSF53187">
    <property type="entry name" value="Zn-dependent exopeptidases"/>
    <property type="match status" value="1"/>
</dbReference>
<dbReference type="Gene3D" id="3.40.630.40">
    <property type="entry name" value="Zn-dependent exopeptidases"/>
    <property type="match status" value="1"/>
</dbReference>
<protein>
    <submittedName>
        <fullName evidence="3">N-acetylmuramoyl-L-alanine amidase</fullName>
    </submittedName>
</protein>
<dbReference type="Pfam" id="PF01520">
    <property type="entry name" value="Amidase_3"/>
    <property type="match status" value="1"/>
</dbReference>
<name>A0A848B600_9FIRM</name>
<dbReference type="PANTHER" id="PTHR30404">
    <property type="entry name" value="N-ACETYLMURAMOYL-L-ALANINE AMIDASE"/>
    <property type="match status" value="1"/>
</dbReference>
<dbReference type="InterPro" id="IPR002508">
    <property type="entry name" value="MurNAc-LAA_cat"/>
</dbReference>
<gene>
    <name evidence="3" type="ORF">HF878_07715</name>
</gene>
<dbReference type="AlphaFoldDB" id="A0A848B600"/>
<evidence type="ECO:0000256" key="1">
    <source>
        <dbReference type="ARBA" id="ARBA00022801"/>
    </source>
</evidence>
<keyword evidence="1" id="KW-0378">Hydrolase</keyword>
<evidence type="ECO:0000313" key="4">
    <source>
        <dbReference type="Proteomes" id="UP000543804"/>
    </source>
</evidence>
<dbReference type="SMART" id="SM00646">
    <property type="entry name" value="Ami_3"/>
    <property type="match status" value="1"/>
</dbReference>
<reference evidence="3 4" key="1">
    <citation type="submission" date="2020-04" db="EMBL/GenBank/DDBJ databases">
        <authorList>
            <person name="Hitch T.C.A."/>
            <person name="Wylensek D."/>
            <person name="Clavel T."/>
        </authorList>
    </citation>
    <scope>NUCLEOTIDE SEQUENCE [LARGE SCALE GENOMIC DNA]</scope>
    <source>
        <strain evidence="3 4">PG-130-P53-12</strain>
    </source>
</reference>
<keyword evidence="4" id="KW-1185">Reference proteome</keyword>
<organism evidence="3 4">
    <name type="scientific">Selenomonas bovis</name>
    <dbReference type="NCBI Taxonomy" id="416586"/>
    <lineage>
        <taxon>Bacteria</taxon>
        <taxon>Bacillati</taxon>
        <taxon>Bacillota</taxon>
        <taxon>Negativicutes</taxon>
        <taxon>Selenomonadales</taxon>
        <taxon>Selenomonadaceae</taxon>
        <taxon>Selenomonas</taxon>
    </lineage>
</organism>
<dbReference type="GO" id="GO:0030288">
    <property type="term" value="C:outer membrane-bounded periplasmic space"/>
    <property type="evidence" value="ECO:0007669"/>
    <property type="project" value="TreeGrafter"/>
</dbReference>
<sequence>MRVFLNPGHDPEYDSGAVNQGMGLHECDIAHDVGVLAAAYLEKAGCEVRMLQSDNLNGESNYADRQDATVCGAANDWPADIFVSLHCNAANAIARGTEICVYRIGGEAEKLAGCILHQIINAVGTKNRGLKERPGLCVLRRTDMPSVLVEMAFIDNDSDARILRDRQDDLARAIARGVTDYESEG</sequence>
<proteinExistence type="predicted"/>
<dbReference type="InterPro" id="IPR050695">
    <property type="entry name" value="N-acetylmuramoyl_amidase_3"/>
</dbReference>
<dbReference type="RefSeq" id="WP_170077706.1">
    <property type="nucleotide sequence ID" value="NZ_JABAFA010000028.1"/>
</dbReference>
<comment type="caution">
    <text evidence="3">The sequence shown here is derived from an EMBL/GenBank/DDBJ whole genome shotgun (WGS) entry which is preliminary data.</text>
</comment>
<dbReference type="CDD" id="cd02696">
    <property type="entry name" value="MurNAc-LAA"/>
    <property type="match status" value="1"/>
</dbReference>
<dbReference type="EMBL" id="JABAFA010000028">
    <property type="protein sequence ID" value="NMD99353.1"/>
    <property type="molecule type" value="Genomic_DNA"/>
</dbReference>
<dbReference type="Proteomes" id="UP000543804">
    <property type="component" value="Unassembled WGS sequence"/>
</dbReference>
<evidence type="ECO:0000313" key="3">
    <source>
        <dbReference type="EMBL" id="NMD99353.1"/>
    </source>
</evidence>
<accession>A0A848B600</accession>
<dbReference type="PANTHER" id="PTHR30404:SF0">
    <property type="entry name" value="N-ACETYLMURAMOYL-L-ALANINE AMIDASE AMIC"/>
    <property type="match status" value="1"/>
</dbReference>
<dbReference type="GO" id="GO:0008745">
    <property type="term" value="F:N-acetylmuramoyl-L-alanine amidase activity"/>
    <property type="evidence" value="ECO:0007669"/>
    <property type="project" value="InterPro"/>
</dbReference>
<dbReference type="GO" id="GO:0009253">
    <property type="term" value="P:peptidoglycan catabolic process"/>
    <property type="evidence" value="ECO:0007669"/>
    <property type="project" value="InterPro"/>
</dbReference>